<protein>
    <submittedName>
        <fullName evidence="2">Uncharacterized protein</fullName>
    </submittedName>
</protein>
<reference evidence="2" key="1">
    <citation type="journal article" date="2020" name="Nat. Commun.">
        <title>Large-scale genome sequencing of mycorrhizal fungi provides insights into the early evolution of symbiotic traits.</title>
        <authorList>
            <person name="Miyauchi S."/>
            <person name="Kiss E."/>
            <person name="Kuo A."/>
            <person name="Drula E."/>
            <person name="Kohler A."/>
            <person name="Sanchez-Garcia M."/>
            <person name="Morin E."/>
            <person name="Andreopoulos B."/>
            <person name="Barry K.W."/>
            <person name="Bonito G."/>
            <person name="Buee M."/>
            <person name="Carver A."/>
            <person name="Chen C."/>
            <person name="Cichocki N."/>
            <person name="Clum A."/>
            <person name="Culley D."/>
            <person name="Crous P.W."/>
            <person name="Fauchery L."/>
            <person name="Girlanda M."/>
            <person name="Hayes R.D."/>
            <person name="Keri Z."/>
            <person name="LaButti K."/>
            <person name="Lipzen A."/>
            <person name="Lombard V."/>
            <person name="Magnuson J."/>
            <person name="Maillard F."/>
            <person name="Murat C."/>
            <person name="Nolan M."/>
            <person name="Ohm R.A."/>
            <person name="Pangilinan J."/>
            <person name="Pereira M.F."/>
            <person name="Perotto S."/>
            <person name="Peter M."/>
            <person name="Pfister S."/>
            <person name="Riley R."/>
            <person name="Sitrit Y."/>
            <person name="Stielow J.B."/>
            <person name="Szollosi G."/>
            <person name="Zifcakova L."/>
            <person name="Stursova M."/>
            <person name="Spatafora J.W."/>
            <person name="Tedersoo L."/>
            <person name="Vaario L.M."/>
            <person name="Yamada A."/>
            <person name="Yan M."/>
            <person name="Wang P."/>
            <person name="Xu J."/>
            <person name="Bruns T."/>
            <person name="Baldrian P."/>
            <person name="Vilgalys R."/>
            <person name="Dunand C."/>
            <person name="Henrissat B."/>
            <person name="Grigoriev I.V."/>
            <person name="Hibbett D."/>
            <person name="Nagy L.G."/>
            <person name="Martin F.M."/>
        </authorList>
    </citation>
    <scope>NUCLEOTIDE SEQUENCE</scope>
    <source>
        <strain evidence="2">UP504</strain>
    </source>
</reference>
<evidence type="ECO:0000313" key="2">
    <source>
        <dbReference type="EMBL" id="KAF9519005.1"/>
    </source>
</evidence>
<feature type="compositionally biased region" description="Pro residues" evidence="1">
    <location>
        <begin position="45"/>
        <end position="54"/>
    </location>
</feature>
<evidence type="ECO:0000313" key="3">
    <source>
        <dbReference type="Proteomes" id="UP000886523"/>
    </source>
</evidence>
<organism evidence="2 3">
    <name type="scientific">Hydnum rufescens UP504</name>
    <dbReference type="NCBI Taxonomy" id="1448309"/>
    <lineage>
        <taxon>Eukaryota</taxon>
        <taxon>Fungi</taxon>
        <taxon>Dikarya</taxon>
        <taxon>Basidiomycota</taxon>
        <taxon>Agaricomycotina</taxon>
        <taxon>Agaricomycetes</taxon>
        <taxon>Cantharellales</taxon>
        <taxon>Hydnaceae</taxon>
        <taxon>Hydnum</taxon>
    </lineage>
</organism>
<accession>A0A9P6B7M4</accession>
<comment type="caution">
    <text evidence="2">The sequence shown here is derived from an EMBL/GenBank/DDBJ whole genome shotgun (WGS) entry which is preliminary data.</text>
</comment>
<keyword evidence="3" id="KW-1185">Reference proteome</keyword>
<dbReference type="AlphaFoldDB" id="A0A9P6B7M4"/>
<sequence>MERPLGPRVRPPGDRNRAFESIFGRPSAVHHLPQAQNHAYLQGPGPHPNAPLPPGFSHFHQPQYPQQYLPLTRPPHTRASSLPVSSSTTESIPTILPTFSPKCA</sequence>
<feature type="compositionally biased region" description="Low complexity" evidence="1">
    <location>
        <begin position="61"/>
        <end position="91"/>
    </location>
</feature>
<evidence type="ECO:0000256" key="1">
    <source>
        <dbReference type="SAM" id="MobiDB-lite"/>
    </source>
</evidence>
<dbReference type="EMBL" id="MU128920">
    <property type="protein sequence ID" value="KAF9519005.1"/>
    <property type="molecule type" value="Genomic_DNA"/>
</dbReference>
<gene>
    <name evidence="2" type="ORF">BS47DRAFT_119919</name>
</gene>
<dbReference type="Proteomes" id="UP000886523">
    <property type="component" value="Unassembled WGS sequence"/>
</dbReference>
<name>A0A9P6B7M4_9AGAM</name>
<feature type="region of interest" description="Disordered" evidence="1">
    <location>
        <begin position="38"/>
        <end position="104"/>
    </location>
</feature>
<proteinExistence type="predicted"/>